<feature type="domain" description="Phospholipase D-like" evidence="2">
    <location>
        <begin position="42"/>
        <end position="131"/>
    </location>
</feature>
<dbReference type="InterPro" id="IPR025202">
    <property type="entry name" value="PLD-like_dom"/>
</dbReference>
<organism evidence="3">
    <name type="scientific">Bradyrhizobium quebecense</name>
    <dbReference type="NCBI Taxonomy" id="2748629"/>
    <lineage>
        <taxon>Bacteria</taxon>
        <taxon>Pseudomonadati</taxon>
        <taxon>Pseudomonadota</taxon>
        <taxon>Alphaproteobacteria</taxon>
        <taxon>Hyphomicrobiales</taxon>
        <taxon>Nitrobacteraceae</taxon>
        <taxon>Bradyrhizobium</taxon>
    </lineage>
</organism>
<dbReference type="CDD" id="cd09117">
    <property type="entry name" value="PLDc_Bfil_DEXD_like"/>
    <property type="match status" value="1"/>
</dbReference>
<proteinExistence type="predicted"/>
<sequence>MELMLHRPNGHAGLAINYKTAFENAVELYIVSAYLTDWDERLRLNSRCRRLRIIIGKDFGITRKAACLKVLAWLPRGKRANCFKVAEQIKGFHPKAAFWTNTDGKHFAIVGSSNLTRAAFDGNYEANVFCEISNNNYVAAKRWVRDIEHACVPVSEDWLKKYKEAPRMPGGESGSSTNGARPEVVPLRLPRPTGMKRLLQQRRQQLSQYSKHKAGLMKLIRDCAAERVTNDDFYERLPKYWSHEVGDRLQGSGWERAGKSSNFQELSRSFLAIEDCDPEERDDVLVAEVDRLNELGVAARGAFFSEMLCLRFPDLYPVLNNPVWEYMSDTGFKAPRGSTEGERYVDLALKLRAALRGNPGYPAKNIAELDAIVWATYGRE</sequence>
<protein>
    <recommendedName>
        <fullName evidence="2">Phospholipase D-like domain-containing protein</fullName>
    </recommendedName>
</protein>
<dbReference type="Pfam" id="PF13091">
    <property type="entry name" value="PLDc_2"/>
    <property type="match status" value="1"/>
</dbReference>
<name>A0A974A9D0_9BRAD</name>
<evidence type="ECO:0000259" key="2">
    <source>
        <dbReference type="Pfam" id="PF13091"/>
    </source>
</evidence>
<evidence type="ECO:0000313" key="3">
    <source>
        <dbReference type="EMBL" id="NVL04542.1"/>
    </source>
</evidence>
<dbReference type="Gene3D" id="3.30.870.10">
    <property type="entry name" value="Endonuclease Chain A"/>
    <property type="match status" value="1"/>
</dbReference>
<feature type="region of interest" description="Disordered" evidence="1">
    <location>
        <begin position="166"/>
        <end position="187"/>
    </location>
</feature>
<comment type="caution">
    <text evidence="3">The sequence shown here is derived from an EMBL/GenBank/DDBJ whole genome shotgun (WGS) entry which is preliminary data.</text>
</comment>
<accession>A0A974A9D0</accession>
<dbReference type="AlphaFoldDB" id="A0A974A9D0"/>
<reference evidence="3" key="1">
    <citation type="submission" date="2020-06" db="EMBL/GenBank/DDBJ databases">
        <title>Whole Genome Sequence of Bradyrhizobium sp. Strain 66S1MB.</title>
        <authorList>
            <person name="Bromfield E."/>
            <person name="Cloutier S."/>
        </authorList>
    </citation>
    <scope>NUCLEOTIDE SEQUENCE</scope>
    <source>
        <strain evidence="3">66S1MB</strain>
    </source>
</reference>
<dbReference type="RefSeq" id="WP_176528778.1">
    <property type="nucleotide sequence ID" value="NZ_CP088022.1"/>
</dbReference>
<evidence type="ECO:0000256" key="1">
    <source>
        <dbReference type="SAM" id="MobiDB-lite"/>
    </source>
</evidence>
<dbReference type="EMBL" id="JABWSX010000001">
    <property type="protein sequence ID" value="NVL04542.1"/>
    <property type="molecule type" value="Genomic_DNA"/>
</dbReference>
<gene>
    <name evidence="3" type="ORF">HU230_02035</name>
</gene>